<dbReference type="FunFam" id="2.102.10.10:FF:000014">
    <property type="entry name" value="Oxidoreductase, FAD dependent"/>
    <property type="match status" value="1"/>
</dbReference>
<keyword evidence="3" id="KW-0408">Iron</keyword>
<proteinExistence type="predicted"/>
<evidence type="ECO:0000256" key="2">
    <source>
        <dbReference type="ARBA" id="ARBA00022723"/>
    </source>
</evidence>
<evidence type="ECO:0000256" key="3">
    <source>
        <dbReference type="ARBA" id="ARBA00023004"/>
    </source>
</evidence>
<keyword evidence="5" id="KW-1015">Disulfide bond</keyword>
<dbReference type="GO" id="GO:0016020">
    <property type="term" value="C:membrane"/>
    <property type="evidence" value="ECO:0007669"/>
    <property type="project" value="InterPro"/>
</dbReference>
<evidence type="ECO:0000256" key="1">
    <source>
        <dbReference type="ARBA" id="ARBA00022714"/>
    </source>
</evidence>
<dbReference type="AlphaFoldDB" id="A0A485LWP4"/>
<organism evidence="8">
    <name type="scientific">anaerobic digester metagenome</name>
    <dbReference type="NCBI Taxonomy" id="1263854"/>
    <lineage>
        <taxon>unclassified sequences</taxon>
        <taxon>metagenomes</taxon>
        <taxon>ecological metagenomes</taxon>
    </lineage>
</organism>
<dbReference type="EC" id="1.10.9.1" evidence="8"/>
<dbReference type="InterPro" id="IPR005805">
    <property type="entry name" value="Rieske_Fe-S_prot_C"/>
</dbReference>
<dbReference type="PROSITE" id="PS51296">
    <property type="entry name" value="RIESKE"/>
    <property type="match status" value="1"/>
</dbReference>
<sequence length="167" mass="18707">MHKNIFIITGFNGWGMTHSMVAATIVTDAVLGRRNDWSELYNPFRFKPSSAYTFFEQNFQVAKTFVKDRITSKPERLEKSRIALGQGGIFAVDHDKVGVSRDRDGNIHAVSPICTHLGCVVSWNNAEQSWDCPCHGSRFDADGQVIHSPAKIDLEKKSLKGILPEED</sequence>
<dbReference type="InterPro" id="IPR017941">
    <property type="entry name" value="Rieske_2Fe-2S"/>
</dbReference>
<evidence type="ECO:0000259" key="7">
    <source>
        <dbReference type="PROSITE" id="PS51296"/>
    </source>
</evidence>
<dbReference type="Gene3D" id="2.102.10.10">
    <property type="entry name" value="Rieske [2Fe-2S] iron-sulphur domain"/>
    <property type="match status" value="1"/>
</dbReference>
<accession>A0A485LWP4</accession>
<dbReference type="PANTHER" id="PTHR10134">
    <property type="entry name" value="CYTOCHROME B-C1 COMPLEX SUBUNIT RIESKE, MITOCHONDRIAL"/>
    <property type="match status" value="1"/>
</dbReference>
<protein>
    <submittedName>
        <fullName evidence="8">Cytochrome b6-f complex iron-sulfur subunit 1</fullName>
        <ecNumber evidence="8">1.10.9.1</ecNumber>
    </submittedName>
</protein>
<dbReference type="InterPro" id="IPR014349">
    <property type="entry name" value="Rieske_Fe-S_prot"/>
</dbReference>
<dbReference type="GO" id="GO:0051537">
    <property type="term" value="F:2 iron, 2 sulfur cluster binding"/>
    <property type="evidence" value="ECO:0007669"/>
    <property type="project" value="UniProtKB-KW"/>
</dbReference>
<evidence type="ECO:0000256" key="5">
    <source>
        <dbReference type="ARBA" id="ARBA00023157"/>
    </source>
</evidence>
<dbReference type="SUPFAM" id="SSF50022">
    <property type="entry name" value="ISP domain"/>
    <property type="match status" value="1"/>
</dbReference>
<dbReference type="CDD" id="cd03477">
    <property type="entry name" value="Rieske_YhfW_C"/>
    <property type="match status" value="1"/>
</dbReference>
<reference evidence="8" key="1">
    <citation type="submission" date="2019-03" db="EMBL/GenBank/DDBJ databases">
        <authorList>
            <person name="Hao L."/>
        </authorList>
    </citation>
    <scope>NUCLEOTIDE SEQUENCE</scope>
</reference>
<dbReference type="InterPro" id="IPR038010">
    <property type="entry name" value="YhfW_C"/>
</dbReference>
<evidence type="ECO:0000256" key="6">
    <source>
        <dbReference type="ARBA" id="ARBA00034078"/>
    </source>
</evidence>
<dbReference type="GO" id="GO:0046872">
    <property type="term" value="F:metal ion binding"/>
    <property type="evidence" value="ECO:0007669"/>
    <property type="project" value="UniProtKB-KW"/>
</dbReference>
<feature type="domain" description="Rieske" evidence="7">
    <location>
        <begin position="74"/>
        <end position="155"/>
    </location>
</feature>
<keyword evidence="2" id="KW-0479">Metal-binding</keyword>
<dbReference type="PRINTS" id="PR00162">
    <property type="entry name" value="RIESKE"/>
</dbReference>
<dbReference type="EMBL" id="CAADRM010000065">
    <property type="protein sequence ID" value="VFU13057.1"/>
    <property type="molecule type" value="Genomic_DNA"/>
</dbReference>
<evidence type="ECO:0000256" key="4">
    <source>
        <dbReference type="ARBA" id="ARBA00023014"/>
    </source>
</evidence>
<keyword evidence="1" id="KW-0001">2Fe-2S</keyword>
<gene>
    <name evidence="8" type="ORF">SCFA_1570001</name>
</gene>
<dbReference type="GO" id="GO:0016491">
    <property type="term" value="F:oxidoreductase activity"/>
    <property type="evidence" value="ECO:0007669"/>
    <property type="project" value="UniProtKB-KW"/>
</dbReference>
<name>A0A485LWP4_9ZZZZ</name>
<dbReference type="InterPro" id="IPR036922">
    <property type="entry name" value="Rieske_2Fe-2S_sf"/>
</dbReference>
<evidence type="ECO:0000313" key="8">
    <source>
        <dbReference type="EMBL" id="VFU13057.1"/>
    </source>
</evidence>
<comment type="cofactor">
    <cofactor evidence="6">
        <name>[2Fe-2S] cluster</name>
        <dbReference type="ChEBI" id="CHEBI:190135"/>
    </cofactor>
</comment>
<keyword evidence="4" id="KW-0411">Iron-sulfur</keyword>
<dbReference type="Pfam" id="PF00355">
    <property type="entry name" value="Rieske"/>
    <property type="match status" value="1"/>
</dbReference>
<keyword evidence="8" id="KW-0560">Oxidoreductase</keyword>